<keyword evidence="2" id="KW-1185">Reference proteome</keyword>
<evidence type="ECO:0000313" key="1">
    <source>
        <dbReference type="EMBL" id="CAI6092361.1"/>
    </source>
</evidence>
<name>A0AA35M9W5_9HYPO</name>
<organism evidence="1 2">
    <name type="scientific">Clonostachys chloroleuca</name>
    <dbReference type="NCBI Taxonomy" id="1926264"/>
    <lineage>
        <taxon>Eukaryota</taxon>
        <taxon>Fungi</taxon>
        <taxon>Dikarya</taxon>
        <taxon>Ascomycota</taxon>
        <taxon>Pezizomycotina</taxon>
        <taxon>Sordariomycetes</taxon>
        <taxon>Hypocreomycetidae</taxon>
        <taxon>Hypocreales</taxon>
        <taxon>Bionectriaceae</taxon>
        <taxon>Clonostachys</taxon>
    </lineage>
</organism>
<dbReference type="PANTHER" id="PTHR34706">
    <property type="entry name" value="SLR1338 PROTEIN"/>
    <property type="match status" value="1"/>
</dbReference>
<comment type="caution">
    <text evidence="1">The sequence shown here is derived from an EMBL/GenBank/DDBJ whole genome shotgun (WGS) entry which is preliminary data.</text>
</comment>
<feature type="non-terminal residue" evidence="1">
    <location>
        <position position="170"/>
    </location>
</feature>
<dbReference type="AlphaFoldDB" id="A0AA35M9W5"/>
<gene>
    <name evidence="1" type="ORF">CCHLO57077_00017630</name>
</gene>
<protein>
    <submittedName>
        <fullName evidence="1">Uncharacterized protein</fullName>
    </submittedName>
</protein>
<accession>A0AA35M9W5</accession>
<proteinExistence type="predicted"/>
<evidence type="ECO:0000313" key="2">
    <source>
        <dbReference type="Proteomes" id="UP001160390"/>
    </source>
</evidence>
<dbReference type="EMBL" id="CABFNP030001202">
    <property type="protein sequence ID" value="CAI6092361.1"/>
    <property type="molecule type" value="Genomic_DNA"/>
</dbReference>
<sequence>MCRDADDSGSMRFEENGERIKDLQSILQRVTYAATLFDNEGISVRFINSTPPTHLINGIRDDRQVETLMQSLQYKGLTLWQSRYGAGAVAFQIAQVGNDQEARAFLAKVDKDPVIGALVDCTSNYENESAEMAQLNPPVDLTPELWLVKLLLGAIDYSYDRKDEKGQTFA</sequence>
<reference evidence="1" key="1">
    <citation type="submission" date="2023-01" db="EMBL/GenBank/DDBJ databases">
        <authorList>
            <person name="Piombo E."/>
        </authorList>
    </citation>
    <scope>NUCLEOTIDE SEQUENCE</scope>
</reference>
<dbReference type="PANTHER" id="PTHR34706:SF2">
    <property type="entry name" value="RFEF"/>
    <property type="match status" value="1"/>
</dbReference>
<dbReference type="Proteomes" id="UP001160390">
    <property type="component" value="Unassembled WGS sequence"/>
</dbReference>